<dbReference type="PANTHER" id="PTHR10799">
    <property type="entry name" value="SNF2/RAD54 HELICASE FAMILY"/>
    <property type="match status" value="1"/>
</dbReference>
<sequence length="1020" mass="113233">MPRPFEEISDDEWSLHNFKPSRVLKRSNPPPTQPPPPIDSFRYNPKASSSAAATSTAAVLLSSSDDDFDLGAGGRSQRAAKSQRGVKRPHRGALSRAPPSTGSFGHSRKPSALGVSDSDDDDFDITPPGTSRLSRKGKSQRALKSPQHRRYSKAPPTTTGSFRHNPKLSKATGTTGLPISEDDDSDMPDPSPPRHYSKAPPTTTGSSRHNPKRSKATGITGLSNSEDDDFDIPDPLHPASSSRTSLRQFTTSDGRLLTAAIDLSEDDDLDLPASSSRNTHLCGKGKSKKILKRPQHRQHSQAPTSIGSFRHNPKPSKAPANTGLSESEDDDFNLTDHDMDLRASSSGTLRPRRTAGRRLVTAAIDISEEDEDLDLDDDDFDYQDPRPPQQRTSGRRFVIGDDDDSDVPVPDGAVAVEEDDRVNWSELENEDEDEDFNGGRSVDLEEREGDVVGIALRKCSRISADLRQELFGSSARNIESYAEIDASACRIVTQEDVDAACTSENSGFDPVLKPYQLVGVNFLLLLHRKSIGGGEVFTFEFSILADEMGLGKTVQAVTYLTLLRHLYNDPGPHLIVCPASVLENWERELRKWCPSFSIIMFHGAGRTAYSKELSSLGKAGCPAPFNVLLVGYTLFERRSAQQKDDRKALKRWQWSCVLMDEAHVLKDKGSFRWRNLMAVAQHARQRLMLTGTPLQNDLHELWSLLEFMMPDIFATGDVDLKKLLNAEDRELISRIKSILGPFILRRLKSDVMQQLVPKIQHVKFVIMDTEQSKAYKGAIDEYRAACQARSAKSSVGMTNNVVGLIPKRQISNYFTQFRKIANHPLLIRRIYSDKDVDQIARLLYPKGAFGFECPLERAIQELKNYNDFDIHQLLISYGDVGTKGALTDEHVFASAKCQALAELLPSLANDGHRVLIFSQWTTMLDILEWALEVIGVTYRRLDGGYSGYSCLHIKGYGMTMCVVCSYRLVTKDSVDENIYEIARRKLVLDAAILQSGAELDNSTDVPEQTMGEILASLLLV</sequence>
<reference evidence="4" key="1">
    <citation type="submission" date="2020-07" db="EMBL/GenBank/DDBJ databases">
        <title>Genome sequence and genetic diversity analysis of an under-domesticated orphan crop, white fonio (Digitaria exilis).</title>
        <authorList>
            <person name="Bennetzen J.L."/>
            <person name="Chen S."/>
            <person name="Ma X."/>
            <person name="Wang X."/>
            <person name="Yssel A.E.J."/>
            <person name="Chaluvadi S.R."/>
            <person name="Johnson M."/>
            <person name="Gangashetty P."/>
            <person name="Hamidou F."/>
            <person name="Sanogo M.D."/>
            <person name="Zwaenepoel A."/>
            <person name="Wallace J."/>
            <person name="Van De Peer Y."/>
            <person name="Van Deynze A."/>
        </authorList>
    </citation>
    <scope>NUCLEOTIDE SEQUENCE</scope>
    <source>
        <tissue evidence="4">Leaves</tissue>
    </source>
</reference>
<dbReference type="SUPFAM" id="SSF52540">
    <property type="entry name" value="P-loop containing nucleoside triphosphate hydrolases"/>
    <property type="match status" value="2"/>
</dbReference>
<dbReference type="SMART" id="SM00487">
    <property type="entry name" value="DEXDc"/>
    <property type="match status" value="1"/>
</dbReference>
<gene>
    <name evidence="4" type="ORF">HU200_063117</name>
</gene>
<dbReference type="Gene3D" id="3.40.50.300">
    <property type="entry name" value="P-loop containing nucleotide triphosphate hydrolases"/>
    <property type="match status" value="2"/>
</dbReference>
<dbReference type="InterPro" id="IPR027417">
    <property type="entry name" value="P-loop_NTPase"/>
</dbReference>
<accession>A0A835AE93</accession>
<dbReference type="FunFam" id="3.40.50.10810:FF:000038">
    <property type="entry name" value="Protein CHROMATIN REMODELING 19 isoform A"/>
    <property type="match status" value="1"/>
</dbReference>
<dbReference type="InterPro" id="IPR014001">
    <property type="entry name" value="Helicase_ATP-bd"/>
</dbReference>
<dbReference type="CDD" id="cd18793">
    <property type="entry name" value="SF2_C_SNF"/>
    <property type="match status" value="1"/>
</dbReference>
<protein>
    <recommendedName>
        <fullName evidence="3">Helicase ATP-binding domain-containing protein</fullName>
    </recommendedName>
</protein>
<name>A0A835AE93_9POAL</name>
<dbReference type="Pfam" id="PF00176">
    <property type="entry name" value="SNF2-rel_dom"/>
    <property type="match status" value="1"/>
</dbReference>
<feature type="compositionally biased region" description="Acidic residues" evidence="2">
    <location>
        <begin position="427"/>
        <end position="436"/>
    </location>
</feature>
<feature type="compositionally biased region" description="Low complexity" evidence="2">
    <location>
        <begin position="47"/>
        <end position="63"/>
    </location>
</feature>
<dbReference type="EMBL" id="JACEFO010002673">
    <property type="protein sequence ID" value="KAF8651870.1"/>
    <property type="molecule type" value="Genomic_DNA"/>
</dbReference>
<feature type="compositionally biased region" description="Basic residues" evidence="2">
    <location>
        <begin position="283"/>
        <end position="299"/>
    </location>
</feature>
<dbReference type="CDD" id="cd17919">
    <property type="entry name" value="DEXHc_Snf"/>
    <property type="match status" value="1"/>
</dbReference>
<feature type="compositionally biased region" description="Pro residues" evidence="2">
    <location>
        <begin position="28"/>
        <end position="38"/>
    </location>
</feature>
<dbReference type="AlphaFoldDB" id="A0A835AE93"/>
<organism evidence="4 5">
    <name type="scientific">Digitaria exilis</name>
    <dbReference type="NCBI Taxonomy" id="1010633"/>
    <lineage>
        <taxon>Eukaryota</taxon>
        <taxon>Viridiplantae</taxon>
        <taxon>Streptophyta</taxon>
        <taxon>Embryophyta</taxon>
        <taxon>Tracheophyta</taxon>
        <taxon>Spermatophyta</taxon>
        <taxon>Magnoliopsida</taxon>
        <taxon>Liliopsida</taxon>
        <taxon>Poales</taxon>
        <taxon>Poaceae</taxon>
        <taxon>PACMAD clade</taxon>
        <taxon>Panicoideae</taxon>
        <taxon>Panicodae</taxon>
        <taxon>Paniceae</taxon>
        <taxon>Anthephorinae</taxon>
        <taxon>Digitaria</taxon>
    </lineage>
</organism>
<keyword evidence="1" id="KW-0378">Hydrolase</keyword>
<dbReference type="InterPro" id="IPR038718">
    <property type="entry name" value="SNF2-like_sf"/>
</dbReference>
<comment type="caution">
    <text evidence="4">The sequence shown here is derived from an EMBL/GenBank/DDBJ whole genome shotgun (WGS) entry which is preliminary data.</text>
</comment>
<evidence type="ECO:0000313" key="5">
    <source>
        <dbReference type="Proteomes" id="UP000636709"/>
    </source>
</evidence>
<dbReference type="GO" id="GO:0005524">
    <property type="term" value="F:ATP binding"/>
    <property type="evidence" value="ECO:0007669"/>
    <property type="project" value="InterPro"/>
</dbReference>
<dbReference type="OrthoDB" id="5857104at2759"/>
<evidence type="ECO:0000259" key="3">
    <source>
        <dbReference type="PROSITE" id="PS51192"/>
    </source>
</evidence>
<dbReference type="Gene3D" id="3.40.50.10810">
    <property type="entry name" value="Tandem AAA-ATPase domain"/>
    <property type="match status" value="1"/>
</dbReference>
<feature type="region of interest" description="Disordered" evidence="2">
    <location>
        <begin position="370"/>
        <end position="441"/>
    </location>
</feature>
<feature type="region of interest" description="Disordered" evidence="2">
    <location>
        <begin position="19"/>
        <end position="248"/>
    </location>
</feature>
<keyword evidence="5" id="KW-1185">Reference proteome</keyword>
<dbReference type="GO" id="GO:0016787">
    <property type="term" value="F:hydrolase activity"/>
    <property type="evidence" value="ECO:0007669"/>
    <property type="project" value="UniProtKB-KW"/>
</dbReference>
<feature type="compositionally biased region" description="Basic residues" evidence="2">
    <location>
        <begin position="84"/>
        <end position="93"/>
    </location>
</feature>
<dbReference type="InterPro" id="IPR049730">
    <property type="entry name" value="SNF2/RAD54-like_C"/>
</dbReference>
<dbReference type="PROSITE" id="PS51192">
    <property type="entry name" value="HELICASE_ATP_BIND_1"/>
    <property type="match status" value="1"/>
</dbReference>
<evidence type="ECO:0000256" key="2">
    <source>
        <dbReference type="SAM" id="MobiDB-lite"/>
    </source>
</evidence>
<proteinExistence type="predicted"/>
<feature type="compositionally biased region" description="Polar residues" evidence="2">
    <location>
        <begin position="239"/>
        <end position="248"/>
    </location>
</feature>
<dbReference type="Proteomes" id="UP000636709">
    <property type="component" value="Unassembled WGS sequence"/>
</dbReference>
<feature type="region of interest" description="Disordered" evidence="2">
    <location>
        <begin position="263"/>
        <end position="349"/>
    </location>
</feature>
<dbReference type="InterPro" id="IPR000330">
    <property type="entry name" value="SNF2_N"/>
</dbReference>
<evidence type="ECO:0000313" key="4">
    <source>
        <dbReference type="EMBL" id="KAF8651870.1"/>
    </source>
</evidence>
<feature type="compositionally biased region" description="Acidic residues" evidence="2">
    <location>
        <begin position="370"/>
        <end position="382"/>
    </location>
</feature>
<feature type="domain" description="Helicase ATP-binding" evidence="3">
    <location>
        <begin position="543"/>
        <end position="711"/>
    </location>
</feature>
<evidence type="ECO:0000256" key="1">
    <source>
        <dbReference type="ARBA" id="ARBA00022801"/>
    </source>
</evidence>
<feature type="compositionally biased region" description="Basic residues" evidence="2">
    <location>
        <begin position="133"/>
        <end position="152"/>
    </location>
</feature>